<dbReference type="KEGG" id="zma:103649852"/>
<dbReference type="OMA" id="YEMFRET"/>
<keyword evidence="5" id="KW-1185">Reference proteome</keyword>
<keyword evidence="2" id="KW-1133">Transmembrane helix</keyword>
<proteinExistence type="predicted"/>
<feature type="compositionally biased region" description="Basic and acidic residues" evidence="1">
    <location>
        <begin position="325"/>
        <end position="337"/>
    </location>
</feature>
<dbReference type="PANTHER" id="PTHR46702">
    <property type="entry name" value="DNA LIGASE (DUF1666)-RELATED"/>
    <property type="match status" value="1"/>
</dbReference>
<dbReference type="eggNOG" id="ENOG502QVT6">
    <property type="taxonomic scope" value="Eukaryota"/>
</dbReference>
<keyword evidence="2" id="KW-0472">Membrane</keyword>
<sequence>MRNASDSSWSSCVAVLQRALGPQQASHGFFGFGLHQQRLGDAYSPGGMELEPDAVMPPLLFRSLASLNLLLLVGYLLLVLLAKLFARLHHRATAKDRTSNWYDGRCDHRTEALATDEAEYAAAAADIVQAQQADTLSWFDEAAFEDSTLVLGDEGKDHPYAATAATARCCLQVVESNFPMQESARISPRNQNRRVDVDVEAEPMQQQQHVLEEAKGIAVDVQQATVLEPERRRSAPAPVVVSPEDVSIQGSLLGNKQESNRPGEDTRRDAHAEHEDEEGQQGKSLAEGHHNVKLFVNNRALADARKLLLEGAVNGAQAQLQLQLQDDKDNKNGDSCRLDASTLTSGSSTSKSSVEWQSSTVTKDSETEYPFSCSSRRSSARWEPYTLFRKYDEDMVYFHRVGAQKLTETESFRSIKYQPRSVSERIVHKLTPSWPSTRIVGLRDPYPELERAYVAQVCLTWEALNWNYTSFRRHNGSDDGSVAARCCPARVAQEFQQFQVLLHRFVENEPYEHGRRPEVYARTKNSTPKLLLVPEFRDEDDEKDDLISAVQFLLILEESIRTFMAFLRADKRSHYEMFRETVKRRASAMDQTPVVTLKKANKKKKSRLKDLTRPRRCLRRTRLRQQEELSILLGLIDLKVVARVLRMPEITDQQLHWCEEKMNMVRIDLVGKMQRDSAPLFYPAH</sequence>
<evidence type="ECO:0000313" key="5">
    <source>
        <dbReference type="Proteomes" id="UP000007305"/>
    </source>
</evidence>
<reference evidence="4" key="2">
    <citation type="submission" date="2019-07" db="EMBL/GenBank/DDBJ databases">
        <authorList>
            <person name="Seetharam A."/>
            <person name="Woodhouse M."/>
            <person name="Cannon E."/>
        </authorList>
    </citation>
    <scope>NUCLEOTIDE SEQUENCE [LARGE SCALE GENOMIC DNA]</scope>
    <source>
        <strain evidence="4">cv. B73</strain>
    </source>
</reference>
<keyword evidence="2" id="KW-0812">Transmembrane</keyword>
<reference evidence="4" key="3">
    <citation type="submission" date="2021-05" db="UniProtKB">
        <authorList>
            <consortium name="EnsemblPlants"/>
        </authorList>
    </citation>
    <scope>IDENTIFICATION</scope>
    <source>
        <strain evidence="4">cv. B73</strain>
    </source>
</reference>
<dbReference type="Pfam" id="PF07891">
    <property type="entry name" value="DUF1666"/>
    <property type="match status" value="1"/>
</dbReference>
<feature type="compositionally biased region" description="Polar residues" evidence="1">
    <location>
        <begin position="248"/>
        <end position="257"/>
    </location>
</feature>
<evidence type="ECO:0000256" key="2">
    <source>
        <dbReference type="SAM" id="Phobius"/>
    </source>
</evidence>
<feature type="region of interest" description="Disordered" evidence="1">
    <location>
        <begin position="228"/>
        <end position="288"/>
    </location>
</feature>
<dbReference type="OrthoDB" id="1909644at2759"/>
<feature type="compositionally biased region" description="Basic and acidic residues" evidence="1">
    <location>
        <begin position="258"/>
        <end position="274"/>
    </location>
</feature>
<dbReference type="PANTHER" id="PTHR46702:SF2">
    <property type="entry name" value="DNA LIGASE (DUF1666)"/>
    <property type="match status" value="1"/>
</dbReference>
<dbReference type="EMBL" id="CM007649">
    <property type="protein sequence ID" value="ONM30275.1"/>
    <property type="molecule type" value="Genomic_DNA"/>
</dbReference>
<feature type="transmembrane region" description="Helical" evidence="2">
    <location>
        <begin position="59"/>
        <end position="81"/>
    </location>
</feature>
<feature type="compositionally biased region" description="Low complexity" evidence="1">
    <location>
        <begin position="341"/>
        <end position="353"/>
    </location>
</feature>
<dbReference type="RefSeq" id="XP_008673776.1">
    <property type="nucleotide sequence ID" value="XM_008675554.4"/>
</dbReference>
<dbReference type="Gramene" id="Zm00001eb125430_T001">
    <property type="protein sequence ID" value="Zm00001eb125430_P001"/>
    <property type="gene ID" value="Zm00001eb125430"/>
</dbReference>
<gene>
    <name evidence="4" type="primary">LOC103649852</name>
    <name evidence="3" type="ORF">ZEAMMB73_Zm00001d040005</name>
</gene>
<accession>A0A1D6MM37</accession>
<name>A0A1D6MM37_MAIZE</name>
<dbReference type="GeneID" id="103649852"/>
<evidence type="ECO:0000313" key="4">
    <source>
        <dbReference type="EnsemblPlants" id="Zm00001eb125430_P001"/>
    </source>
</evidence>
<dbReference type="InterPro" id="IPR012870">
    <property type="entry name" value="DUF1666"/>
</dbReference>
<dbReference type="STRING" id="4577.A0A1D6MM37"/>
<dbReference type="Proteomes" id="UP000007305">
    <property type="component" value="Chromosome 3"/>
</dbReference>
<dbReference type="EnsemblPlants" id="Zm00001eb125430_T001">
    <property type="protein sequence ID" value="Zm00001eb125430_P001"/>
    <property type="gene ID" value="Zm00001eb125430"/>
</dbReference>
<feature type="region of interest" description="Disordered" evidence="1">
    <location>
        <begin position="324"/>
        <end position="359"/>
    </location>
</feature>
<reference evidence="3 5" key="1">
    <citation type="submission" date="2015-12" db="EMBL/GenBank/DDBJ databases">
        <title>Update maize B73 reference genome by single molecule sequencing technologies.</title>
        <authorList>
            <consortium name="Maize Genome Sequencing Project"/>
            <person name="Ware D."/>
        </authorList>
    </citation>
    <scope>NUCLEOTIDE SEQUENCE [LARGE SCALE GENOMIC DNA]</scope>
    <source>
        <strain evidence="5">cv. B73</strain>
        <tissue evidence="3">Seedling</tissue>
    </source>
</reference>
<dbReference type="AlphaFoldDB" id="A0A1D6MM37"/>
<dbReference type="PaxDb" id="4577-GRMZM2G058398_P01"/>
<evidence type="ECO:0000313" key="3">
    <source>
        <dbReference type="EMBL" id="ONM30275.1"/>
    </source>
</evidence>
<organism evidence="3">
    <name type="scientific">Zea mays</name>
    <name type="common">Maize</name>
    <dbReference type="NCBI Taxonomy" id="4577"/>
    <lineage>
        <taxon>Eukaryota</taxon>
        <taxon>Viridiplantae</taxon>
        <taxon>Streptophyta</taxon>
        <taxon>Embryophyta</taxon>
        <taxon>Tracheophyta</taxon>
        <taxon>Spermatophyta</taxon>
        <taxon>Magnoliopsida</taxon>
        <taxon>Liliopsida</taxon>
        <taxon>Poales</taxon>
        <taxon>Poaceae</taxon>
        <taxon>PACMAD clade</taxon>
        <taxon>Panicoideae</taxon>
        <taxon>Andropogonodae</taxon>
        <taxon>Andropogoneae</taxon>
        <taxon>Tripsacinae</taxon>
        <taxon>Zea</taxon>
    </lineage>
</organism>
<protein>
    <submittedName>
        <fullName evidence="3 4">Uncharacterized protein</fullName>
    </submittedName>
</protein>
<dbReference type="ExpressionAtlas" id="A0A1D6MM37">
    <property type="expression patterns" value="baseline and differential"/>
</dbReference>
<evidence type="ECO:0000256" key="1">
    <source>
        <dbReference type="SAM" id="MobiDB-lite"/>
    </source>
</evidence>